<dbReference type="EMBL" id="JBHLYR010000066">
    <property type="protein sequence ID" value="MFB9994806.1"/>
    <property type="molecule type" value="Genomic_DNA"/>
</dbReference>
<evidence type="ECO:0000313" key="3">
    <source>
        <dbReference type="Proteomes" id="UP001589733"/>
    </source>
</evidence>
<dbReference type="InterPro" id="IPR009057">
    <property type="entry name" value="Homeodomain-like_sf"/>
</dbReference>
<feature type="region of interest" description="Disordered" evidence="1">
    <location>
        <begin position="46"/>
        <end position="75"/>
    </location>
</feature>
<evidence type="ECO:0000313" key="2">
    <source>
        <dbReference type="EMBL" id="MFB9994806.1"/>
    </source>
</evidence>
<dbReference type="Pfam" id="PF13551">
    <property type="entry name" value="HTH_29"/>
    <property type="match status" value="1"/>
</dbReference>
<reference evidence="2 3" key="1">
    <citation type="submission" date="2024-09" db="EMBL/GenBank/DDBJ databases">
        <authorList>
            <person name="Sun Q."/>
            <person name="Mori K."/>
        </authorList>
    </citation>
    <scope>NUCLEOTIDE SEQUENCE [LARGE SCALE GENOMIC DNA]</scope>
    <source>
        <strain evidence="2 3">JCM 13503</strain>
    </source>
</reference>
<protein>
    <submittedName>
        <fullName evidence="2">Helix-turn-helix domain-containing protein</fullName>
    </submittedName>
</protein>
<sequence>MVIVGRAKVLLGVAAGLPSTQAAQDAGRTSGDGVAHLVARFNQHGLNALATRPSRRSPRTYGSAQRNRILDTARR</sequence>
<keyword evidence="3" id="KW-1185">Reference proteome</keyword>
<gene>
    <name evidence="2" type="ORF">ACFFLM_22895</name>
</gene>
<accession>A0ABV6B8P9</accession>
<dbReference type="SUPFAM" id="SSF46689">
    <property type="entry name" value="Homeodomain-like"/>
    <property type="match status" value="1"/>
</dbReference>
<dbReference type="Proteomes" id="UP001589733">
    <property type="component" value="Unassembled WGS sequence"/>
</dbReference>
<proteinExistence type="predicted"/>
<organism evidence="2 3">
    <name type="scientific">Deinococcus oregonensis</name>
    <dbReference type="NCBI Taxonomy" id="1805970"/>
    <lineage>
        <taxon>Bacteria</taxon>
        <taxon>Thermotogati</taxon>
        <taxon>Deinococcota</taxon>
        <taxon>Deinococci</taxon>
        <taxon>Deinococcales</taxon>
        <taxon>Deinococcaceae</taxon>
        <taxon>Deinococcus</taxon>
    </lineage>
</organism>
<evidence type="ECO:0000256" key="1">
    <source>
        <dbReference type="SAM" id="MobiDB-lite"/>
    </source>
</evidence>
<name>A0ABV6B8P9_9DEIO</name>
<dbReference type="RefSeq" id="WP_380016116.1">
    <property type="nucleotide sequence ID" value="NZ_JBHLYR010000066.1"/>
</dbReference>
<comment type="caution">
    <text evidence="2">The sequence shown here is derived from an EMBL/GenBank/DDBJ whole genome shotgun (WGS) entry which is preliminary data.</text>
</comment>